<reference evidence="3" key="1">
    <citation type="journal article" date="2019" name="Syst. Appl. Microbiol.">
        <title>Flavobacterium circumlabens sp. nov. and Flavobacterium cupreum sp. nov., two psychrotrophic species isolated from Antarctic environmental samples.</title>
        <authorList>
            <person name="Kralova S."/>
            <person name="Busse H.-J."/>
            <person name="Svec P."/>
            <person name="Maslanova I."/>
            <person name="Stankova E."/>
            <person name="Bartak M."/>
            <person name="Sedlacek I."/>
        </authorList>
    </citation>
    <scope>NUCLEOTIDE SEQUENCE [LARGE SCALE GENOMIC DNA]</scope>
    <source>
        <strain evidence="3">CCM 8825</strain>
    </source>
</reference>
<dbReference type="EMBL" id="QWDM01000015">
    <property type="protein sequence ID" value="RUT68638.1"/>
    <property type="molecule type" value="Genomic_DNA"/>
</dbReference>
<keyword evidence="1" id="KW-0732">Signal</keyword>
<dbReference type="Proteomes" id="UP000288102">
    <property type="component" value="Unassembled WGS sequence"/>
</dbReference>
<evidence type="ECO:0000256" key="1">
    <source>
        <dbReference type="SAM" id="SignalP"/>
    </source>
</evidence>
<keyword evidence="3" id="KW-1185">Reference proteome</keyword>
<sequence>MKKITFLILLLAANYISAQNCKYKRNEVDEFTKNKILETKEDIFTISGMGLGFSCGYALLKINDVRYLKLHVMSPSIFTLRSEHEIMFKTDSENTINLQFIDTQIATGTYNTTLKSTHWGAFTAIPISDEIYQRLLNEKISKLRIYTTDGYRDDDVSEKRDKKFKELLKCIE</sequence>
<dbReference type="RefSeq" id="WP_127340081.1">
    <property type="nucleotide sequence ID" value="NZ_QWDM01000015.1"/>
</dbReference>
<protein>
    <recommendedName>
        <fullName evidence="4">Lipoprotein</fullName>
    </recommendedName>
</protein>
<comment type="caution">
    <text evidence="2">The sequence shown here is derived from an EMBL/GenBank/DDBJ whole genome shotgun (WGS) entry which is preliminary data.</text>
</comment>
<proteinExistence type="predicted"/>
<gene>
    <name evidence="2" type="ORF">D0817_19965</name>
</gene>
<evidence type="ECO:0000313" key="2">
    <source>
        <dbReference type="EMBL" id="RUT68638.1"/>
    </source>
</evidence>
<name>A0A434A2L2_9FLAO</name>
<accession>A0A434A2L2</accession>
<feature type="signal peptide" evidence="1">
    <location>
        <begin position="1"/>
        <end position="18"/>
    </location>
</feature>
<dbReference type="AlphaFoldDB" id="A0A434A2L2"/>
<organism evidence="2 3">
    <name type="scientific">Flavobacterium cupreum</name>
    <dbReference type="NCBI Taxonomy" id="2133766"/>
    <lineage>
        <taxon>Bacteria</taxon>
        <taxon>Pseudomonadati</taxon>
        <taxon>Bacteroidota</taxon>
        <taxon>Flavobacteriia</taxon>
        <taxon>Flavobacteriales</taxon>
        <taxon>Flavobacteriaceae</taxon>
        <taxon>Flavobacterium</taxon>
    </lineage>
</organism>
<feature type="chain" id="PRO_5019090654" description="Lipoprotein" evidence="1">
    <location>
        <begin position="19"/>
        <end position="172"/>
    </location>
</feature>
<evidence type="ECO:0008006" key="4">
    <source>
        <dbReference type="Google" id="ProtNLM"/>
    </source>
</evidence>
<evidence type="ECO:0000313" key="3">
    <source>
        <dbReference type="Proteomes" id="UP000288102"/>
    </source>
</evidence>
<dbReference type="OrthoDB" id="1425532at2"/>